<keyword evidence="2" id="KW-1133">Transmembrane helix</keyword>
<dbReference type="Proteomes" id="UP000824890">
    <property type="component" value="Unassembled WGS sequence"/>
</dbReference>
<feature type="signal peptide" evidence="3">
    <location>
        <begin position="1"/>
        <end position="18"/>
    </location>
</feature>
<reference evidence="4 5" key="1">
    <citation type="submission" date="2021-05" db="EMBL/GenBank/DDBJ databases">
        <title>Genome Assembly of Synthetic Allotetraploid Brassica napus Reveals Homoeologous Exchanges between Subgenomes.</title>
        <authorList>
            <person name="Davis J.T."/>
        </authorList>
    </citation>
    <scope>NUCLEOTIDE SEQUENCE [LARGE SCALE GENOMIC DNA]</scope>
    <source>
        <strain evidence="5">cv. Da-Ae</strain>
        <tissue evidence="4">Seedling</tissue>
    </source>
</reference>
<sequence>MASKSLFYMCLLSVKVMSSKEITPEASYSEDDLGVPHIQGNEENLMVSGSPSTAENIKCSSVIVTVMAKLCFSLYFLVFLLIASAATGSRPLEQTPAGLKVRDLSPSTKATSKTVVDGEATGGSGIQGKSPERLSPGGSDPQHH</sequence>
<evidence type="ECO:0000313" key="4">
    <source>
        <dbReference type="EMBL" id="KAH0901562.1"/>
    </source>
</evidence>
<proteinExistence type="predicted"/>
<evidence type="ECO:0000256" key="1">
    <source>
        <dbReference type="SAM" id="MobiDB-lite"/>
    </source>
</evidence>
<feature type="chain" id="PRO_5045513636" evidence="3">
    <location>
        <begin position="19"/>
        <end position="144"/>
    </location>
</feature>
<feature type="transmembrane region" description="Helical" evidence="2">
    <location>
        <begin position="62"/>
        <end position="83"/>
    </location>
</feature>
<keyword evidence="2" id="KW-0812">Transmembrane</keyword>
<keyword evidence="5" id="KW-1185">Reference proteome</keyword>
<gene>
    <name evidence="4" type="ORF">HID58_041065</name>
</gene>
<comment type="caution">
    <text evidence="4">The sequence shown here is derived from an EMBL/GenBank/DDBJ whole genome shotgun (WGS) entry which is preliminary data.</text>
</comment>
<feature type="region of interest" description="Disordered" evidence="1">
    <location>
        <begin position="91"/>
        <end position="144"/>
    </location>
</feature>
<keyword evidence="2" id="KW-0472">Membrane</keyword>
<dbReference type="EMBL" id="JAGKQM010000011">
    <property type="protein sequence ID" value="KAH0901562.1"/>
    <property type="molecule type" value="Genomic_DNA"/>
</dbReference>
<keyword evidence="3" id="KW-0732">Signal</keyword>
<name>A0ABQ8B9T4_BRANA</name>
<evidence type="ECO:0000256" key="3">
    <source>
        <dbReference type="SAM" id="SignalP"/>
    </source>
</evidence>
<protein>
    <submittedName>
        <fullName evidence="4">Uncharacterized protein</fullName>
    </submittedName>
</protein>
<accession>A0ABQ8B9T4</accession>
<evidence type="ECO:0000256" key="2">
    <source>
        <dbReference type="SAM" id="Phobius"/>
    </source>
</evidence>
<evidence type="ECO:0000313" key="5">
    <source>
        <dbReference type="Proteomes" id="UP000824890"/>
    </source>
</evidence>
<feature type="compositionally biased region" description="Polar residues" evidence="1">
    <location>
        <begin position="105"/>
        <end position="114"/>
    </location>
</feature>
<organism evidence="4 5">
    <name type="scientific">Brassica napus</name>
    <name type="common">Rape</name>
    <dbReference type="NCBI Taxonomy" id="3708"/>
    <lineage>
        <taxon>Eukaryota</taxon>
        <taxon>Viridiplantae</taxon>
        <taxon>Streptophyta</taxon>
        <taxon>Embryophyta</taxon>
        <taxon>Tracheophyta</taxon>
        <taxon>Spermatophyta</taxon>
        <taxon>Magnoliopsida</taxon>
        <taxon>eudicotyledons</taxon>
        <taxon>Gunneridae</taxon>
        <taxon>Pentapetalae</taxon>
        <taxon>rosids</taxon>
        <taxon>malvids</taxon>
        <taxon>Brassicales</taxon>
        <taxon>Brassicaceae</taxon>
        <taxon>Brassiceae</taxon>
        <taxon>Brassica</taxon>
    </lineage>
</organism>